<evidence type="ECO:0000313" key="4">
    <source>
        <dbReference type="Proteomes" id="UP001382904"/>
    </source>
</evidence>
<dbReference type="PANTHER" id="PTHR46375:SF3">
    <property type="entry name" value="KELCH REPEAT AND BTB DOMAIN-CONTAINING PROTEIN 13"/>
    <property type="match status" value="1"/>
</dbReference>
<keyword evidence="2" id="KW-0732">Signal</keyword>
<dbReference type="InterPro" id="IPR006652">
    <property type="entry name" value="Kelch_1"/>
</dbReference>
<evidence type="ECO:0000313" key="3">
    <source>
        <dbReference type="EMBL" id="MEJ8646234.1"/>
    </source>
</evidence>
<dbReference type="Pfam" id="PF01344">
    <property type="entry name" value="Kelch_1"/>
    <property type="match status" value="2"/>
</dbReference>
<keyword evidence="4" id="KW-1185">Reference proteome</keyword>
<dbReference type="InterPro" id="IPR015915">
    <property type="entry name" value="Kelch-typ_b-propeller"/>
</dbReference>
<protein>
    <submittedName>
        <fullName evidence="3">Uncharacterized protein</fullName>
    </submittedName>
</protein>
<evidence type="ECO:0000256" key="1">
    <source>
        <dbReference type="SAM" id="MobiDB-lite"/>
    </source>
</evidence>
<feature type="region of interest" description="Disordered" evidence="1">
    <location>
        <begin position="285"/>
        <end position="346"/>
    </location>
</feature>
<dbReference type="SMART" id="SM00612">
    <property type="entry name" value="Kelch"/>
    <property type="match status" value="3"/>
</dbReference>
<dbReference type="EMBL" id="JBBKAM010000004">
    <property type="protein sequence ID" value="MEJ8646234.1"/>
    <property type="molecule type" value="Genomic_DNA"/>
</dbReference>
<feature type="chain" id="PRO_5045215785" evidence="2">
    <location>
        <begin position="20"/>
        <end position="346"/>
    </location>
</feature>
<comment type="caution">
    <text evidence="3">The sequence shown here is derived from an EMBL/GenBank/DDBJ whole genome shotgun (WGS) entry which is preliminary data.</text>
</comment>
<dbReference type="SUPFAM" id="SSF117281">
    <property type="entry name" value="Kelch motif"/>
    <property type="match status" value="1"/>
</dbReference>
<feature type="signal peptide" evidence="2">
    <location>
        <begin position="1"/>
        <end position="19"/>
    </location>
</feature>
<proteinExistence type="predicted"/>
<dbReference type="InterPro" id="IPR052392">
    <property type="entry name" value="Kelch-BTB_domain-containing"/>
</dbReference>
<organism evidence="3 4">
    <name type="scientific">Streptomyces caledonius</name>
    <dbReference type="NCBI Taxonomy" id="3134107"/>
    <lineage>
        <taxon>Bacteria</taxon>
        <taxon>Bacillati</taxon>
        <taxon>Actinomycetota</taxon>
        <taxon>Actinomycetes</taxon>
        <taxon>Kitasatosporales</taxon>
        <taxon>Streptomycetaceae</taxon>
        <taxon>Streptomyces</taxon>
    </lineage>
</organism>
<name>A0ABU8UEB6_9ACTN</name>
<gene>
    <name evidence="3" type="ORF">WKI68_43320</name>
</gene>
<sequence>MAEALAVVALLSAMLPAAANNGTIWTTLPSMPAARSDVASAAAPCPSGQTGTCLYAIGGVSGTGESPQYSAVVESYNPTTNAWSTVAPLRTARVLLAATAARCPAGQSGTCVYAVGGANAASPLGTAEPYNPATNAWSTLSPMNVPRSALGAATAACPPGHTGTCVYTVSGRAVPDGPFAVSVDTVEFHNPATNAWSPLAPLPAARYKAGVTAATCPPGQSGTCVYALGGLAAVGTSGNVYSYNPASNHLDGPALDAHAPGRLRRHEHAVPARDRRHLRPCLRRIRRHRRLSHARSPRPPGALAGLQHERRRSPRTAGSGGAVVDEPAPADRRQECRITSPRGSWR</sequence>
<dbReference type="PANTHER" id="PTHR46375">
    <property type="entry name" value="KELCH REPEAT AND BTB DOMAIN-CONTAINING PROTEIN 13-RELATED"/>
    <property type="match status" value="1"/>
</dbReference>
<feature type="compositionally biased region" description="Basic residues" evidence="1">
    <location>
        <begin position="285"/>
        <end position="296"/>
    </location>
</feature>
<evidence type="ECO:0000256" key="2">
    <source>
        <dbReference type="SAM" id="SignalP"/>
    </source>
</evidence>
<reference evidence="3 4" key="1">
    <citation type="submission" date="2024-03" db="EMBL/GenBank/DDBJ databases">
        <title>Novel Streptomyces species of biotechnological and ecological value are a feature of Machair soil.</title>
        <authorList>
            <person name="Prole J.R."/>
            <person name="Goodfellow M."/>
            <person name="Allenby N."/>
            <person name="Ward A.C."/>
        </authorList>
    </citation>
    <scope>NUCLEOTIDE SEQUENCE [LARGE SCALE GENOMIC DNA]</scope>
    <source>
        <strain evidence="3 4">MS1.HAVA.3</strain>
    </source>
</reference>
<dbReference type="Proteomes" id="UP001382904">
    <property type="component" value="Unassembled WGS sequence"/>
</dbReference>
<dbReference type="Gene3D" id="2.120.10.80">
    <property type="entry name" value="Kelch-type beta propeller"/>
    <property type="match status" value="2"/>
</dbReference>
<accession>A0ABU8UEB6</accession>